<evidence type="ECO:0000256" key="8">
    <source>
        <dbReference type="ARBA" id="ARBA00034808"/>
    </source>
</evidence>
<dbReference type="InterPro" id="IPR000212">
    <property type="entry name" value="DNA_helicase_UvrD/REP"/>
</dbReference>
<dbReference type="GO" id="GO:0000725">
    <property type="term" value="P:recombinational repair"/>
    <property type="evidence" value="ECO:0007669"/>
    <property type="project" value="TreeGrafter"/>
</dbReference>
<dbReference type="InterPro" id="IPR010997">
    <property type="entry name" value="HRDC-like_sf"/>
</dbReference>
<evidence type="ECO:0000256" key="7">
    <source>
        <dbReference type="ARBA" id="ARBA00034617"/>
    </source>
</evidence>
<dbReference type="PATRIC" id="fig|1703.6.peg.2280"/>
<evidence type="ECO:0000256" key="9">
    <source>
        <dbReference type="ARBA" id="ARBA00048988"/>
    </source>
</evidence>
<dbReference type="Proteomes" id="UP000031488">
    <property type="component" value="Unassembled WGS sequence"/>
</dbReference>
<feature type="domain" description="UvrD-like helicase C-terminal" evidence="13">
    <location>
        <begin position="291"/>
        <end position="535"/>
    </location>
</feature>
<comment type="catalytic activity">
    <reaction evidence="7">
        <text>Couples ATP hydrolysis with the unwinding of duplex DNA by translocating in the 3'-5' direction.</text>
        <dbReference type="EC" id="5.6.2.4"/>
    </reaction>
</comment>
<evidence type="ECO:0000256" key="1">
    <source>
        <dbReference type="ARBA" id="ARBA00009922"/>
    </source>
</evidence>
<evidence type="ECO:0000313" key="14">
    <source>
        <dbReference type="EMBL" id="KHS51832.1"/>
    </source>
</evidence>
<dbReference type="EC" id="5.6.2.4" evidence="8"/>
<evidence type="ECO:0000256" key="4">
    <source>
        <dbReference type="ARBA" id="ARBA00022806"/>
    </source>
</evidence>
<dbReference type="Gene3D" id="1.10.150.80">
    <property type="entry name" value="HRDC domain"/>
    <property type="match status" value="1"/>
</dbReference>
<dbReference type="InterPro" id="IPR014017">
    <property type="entry name" value="DNA_helicase_UvrD-like_C"/>
</dbReference>
<dbReference type="PROSITE" id="PS50967">
    <property type="entry name" value="HRDC"/>
    <property type="match status" value="1"/>
</dbReference>
<keyword evidence="5 10" id="KW-0067">ATP-binding</keyword>
<evidence type="ECO:0000256" key="2">
    <source>
        <dbReference type="ARBA" id="ARBA00022741"/>
    </source>
</evidence>
<feature type="domain" description="UvrD-like helicase ATP-binding" evidence="12">
    <location>
        <begin position="10"/>
        <end position="290"/>
    </location>
</feature>
<evidence type="ECO:0000313" key="15">
    <source>
        <dbReference type="Proteomes" id="UP000031488"/>
    </source>
</evidence>
<dbReference type="PROSITE" id="PS51217">
    <property type="entry name" value="UVRD_HELICASE_CTER"/>
    <property type="match status" value="1"/>
</dbReference>
<dbReference type="RefSeq" id="WP_039210614.1">
    <property type="nucleotide sequence ID" value="NZ_JTJZ01000020.1"/>
</dbReference>
<dbReference type="Gene3D" id="1.10.10.160">
    <property type="match status" value="1"/>
</dbReference>
<dbReference type="GO" id="GO:0003677">
    <property type="term" value="F:DNA binding"/>
    <property type="evidence" value="ECO:0007669"/>
    <property type="project" value="InterPro"/>
</dbReference>
<sequence>MNASATALLEALDEEQRAVATHFESPVIVLAGAGTGKTRAMTHRIAYGIASEVFPANHVLALTFTAKAAGEMRSRLRGLGVPAVQARTFHSAALRQLRFFWDRFAEGDFPRIIENKAGIIGSVMQSLGLETSRELTRDVASEIEFAASTLLGVEDYATKAAARDLPGQLSVEDMVRIFEAYGEAKTRGRLLDFDDVLLVLSGVLAEYPAIAAEIREQYRHFVVDEFQDVSPLQFDVLSRWLGPRDNLCVVGDPAQTIYTFAGADASLLGSLSTSMPEARTIRLVRNYRSSQAIVSTANNLLRHTSRTALTLRTDNPLGQQPRMVEYPTDEAEATGVVQAISAEIRAGRRPRNIAVLFRTNGQSPSYEQALAAAGIPYVLRGGERFFARKEVKEAVLMLKAARATSSGQPLPEAVMEVLGSLGFTREPPAAGAGRQRWESLKALVDLAEEHQHGQELPVPMEVFLNDLSDRAEHQFAPDIEGVTLASFHAAKGLEWDSVHLVGLSEGLLPISYAQTPRAIAEERRLFYVALTRAGTDLRMSWSLARFDSKQKPRRSSRFLAELGQSGPTMGDSRTAANTATLNRCRGCGKALVSQIDRALGRCSECPADIDLELLDRLRRWRVRVGMDQGLPPYLVLTDTSLSVIAEVRPRSLDELARVPGIGATKLELYGTNLLGLVGD</sequence>
<accession>A0A0B9AM64</accession>
<dbReference type="CDD" id="cd17932">
    <property type="entry name" value="DEXQc_UvrD"/>
    <property type="match status" value="1"/>
</dbReference>
<dbReference type="SUPFAM" id="SSF52540">
    <property type="entry name" value="P-loop containing nucleoside triphosphate hydrolases"/>
    <property type="match status" value="1"/>
</dbReference>
<organism evidence="14 15">
    <name type="scientific">Brevibacterium linens</name>
    <dbReference type="NCBI Taxonomy" id="1703"/>
    <lineage>
        <taxon>Bacteria</taxon>
        <taxon>Bacillati</taxon>
        <taxon>Actinomycetota</taxon>
        <taxon>Actinomycetes</taxon>
        <taxon>Micrococcales</taxon>
        <taxon>Brevibacteriaceae</taxon>
        <taxon>Brevibacterium</taxon>
    </lineage>
</organism>
<comment type="catalytic activity">
    <reaction evidence="9">
        <text>ATP + H2O = ADP + phosphate + H(+)</text>
        <dbReference type="Rhea" id="RHEA:13065"/>
        <dbReference type="ChEBI" id="CHEBI:15377"/>
        <dbReference type="ChEBI" id="CHEBI:15378"/>
        <dbReference type="ChEBI" id="CHEBI:30616"/>
        <dbReference type="ChEBI" id="CHEBI:43474"/>
        <dbReference type="ChEBI" id="CHEBI:456216"/>
        <dbReference type="EC" id="5.6.2.4"/>
    </reaction>
</comment>
<comment type="caution">
    <text evidence="14">The sequence shown here is derived from an EMBL/GenBank/DDBJ whole genome shotgun (WGS) entry which is preliminary data.</text>
</comment>
<dbReference type="Pfam" id="PF00570">
    <property type="entry name" value="HRDC"/>
    <property type="match status" value="1"/>
</dbReference>
<dbReference type="AlphaFoldDB" id="A0A0B9AM64"/>
<dbReference type="InterPro" id="IPR002121">
    <property type="entry name" value="HRDC_dom"/>
</dbReference>
<dbReference type="SMART" id="SM00341">
    <property type="entry name" value="HRDC"/>
    <property type="match status" value="1"/>
</dbReference>
<evidence type="ECO:0000256" key="10">
    <source>
        <dbReference type="PROSITE-ProRule" id="PRU00560"/>
    </source>
</evidence>
<dbReference type="GO" id="GO:0005829">
    <property type="term" value="C:cytosol"/>
    <property type="evidence" value="ECO:0007669"/>
    <property type="project" value="TreeGrafter"/>
</dbReference>
<evidence type="ECO:0000259" key="13">
    <source>
        <dbReference type="PROSITE" id="PS51217"/>
    </source>
</evidence>
<keyword evidence="6" id="KW-0413">Isomerase</keyword>
<keyword evidence="4 10" id="KW-0347">Helicase</keyword>
<dbReference type="Gene3D" id="3.40.50.300">
    <property type="entry name" value="P-loop containing nucleotide triphosphate hydrolases"/>
    <property type="match status" value="3"/>
</dbReference>
<feature type="domain" description="HRDC" evidence="11">
    <location>
        <begin position="607"/>
        <end position="679"/>
    </location>
</feature>
<dbReference type="PANTHER" id="PTHR11070">
    <property type="entry name" value="UVRD / RECB / PCRA DNA HELICASE FAMILY MEMBER"/>
    <property type="match status" value="1"/>
</dbReference>
<dbReference type="OrthoDB" id="9806690at2"/>
<dbReference type="GO" id="GO:0033202">
    <property type="term" value="C:DNA helicase complex"/>
    <property type="evidence" value="ECO:0007669"/>
    <property type="project" value="TreeGrafter"/>
</dbReference>
<dbReference type="InterPro" id="IPR014016">
    <property type="entry name" value="UvrD-like_ATP-bd"/>
</dbReference>
<dbReference type="Gene3D" id="1.10.486.10">
    <property type="entry name" value="PCRA, domain 4"/>
    <property type="match status" value="1"/>
</dbReference>
<evidence type="ECO:0000259" key="12">
    <source>
        <dbReference type="PROSITE" id="PS51198"/>
    </source>
</evidence>
<evidence type="ECO:0000256" key="5">
    <source>
        <dbReference type="ARBA" id="ARBA00022840"/>
    </source>
</evidence>
<gene>
    <name evidence="14" type="ORF">AE0388_2382</name>
</gene>
<comment type="similarity">
    <text evidence="1">Belongs to the helicase family. UvrD subfamily.</text>
</comment>
<evidence type="ECO:0000256" key="6">
    <source>
        <dbReference type="ARBA" id="ARBA00023235"/>
    </source>
</evidence>
<dbReference type="SUPFAM" id="SSF47819">
    <property type="entry name" value="HRDC-like"/>
    <property type="match status" value="1"/>
</dbReference>
<dbReference type="Pfam" id="PF13361">
    <property type="entry name" value="UvrD_C"/>
    <property type="match status" value="2"/>
</dbReference>
<proteinExistence type="inferred from homology"/>
<keyword evidence="2 10" id="KW-0547">Nucleotide-binding</keyword>
<dbReference type="GO" id="GO:0016887">
    <property type="term" value="F:ATP hydrolysis activity"/>
    <property type="evidence" value="ECO:0007669"/>
    <property type="project" value="RHEA"/>
</dbReference>
<keyword evidence="3 10" id="KW-0378">Hydrolase</keyword>
<dbReference type="InterPro" id="IPR044876">
    <property type="entry name" value="HRDC_dom_sf"/>
</dbReference>
<dbReference type="Pfam" id="PF00580">
    <property type="entry name" value="UvrD-helicase"/>
    <property type="match status" value="1"/>
</dbReference>
<dbReference type="STRING" id="1703.BLSMQ_1699"/>
<reference evidence="14 15" key="1">
    <citation type="submission" date="2014-11" db="EMBL/GenBank/DDBJ databases">
        <title>Draft Genome Sequence of Brevibacterium linens AE038-8.</title>
        <authorList>
            <person name="Maizel D."/>
            <person name="Utturkar S.M."/>
            <person name="Brown S.D."/>
            <person name="Ferrero M."/>
            <person name="Rosen B.P."/>
        </authorList>
    </citation>
    <scope>NUCLEOTIDE SEQUENCE [LARGE SCALE GENOMIC DNA]</scope>
    <source>
        <strain evidence="14 15">AE038-8</strain>
    </source>
</reference>
<protein>
    <recommendedName>
        <fullName evidence="8">DNA 3'-5' helicase</fullName>
        <ecNumber evidence="8">5.6.2.4</ecNumber>
    </recommendedName>
</protein>
<dbReference type="GO" id="GO:0005524">
    <property type="term" value="F:ATP binding"/>
    <property type="evidence" value="ECO:0007669"/>
    <property type="project" value="UniProtKB-UniRule"/>
</dbReference>
<dbReference type="PANTHER" id="PTHR11070:SF69">
    <property type="entry name" value="ATP-DEPENDENT DNA HELICASE UVRD2"/>
    <property type="match status" value="1"/>
</dbReference>
<dbReference type="EMBL" id="JTJZ01000020">
    <property type="protein sequence ID" value="KHS51832.1"/>
    <property type="molecule type" value="Genomic_DNA"/>
</dbReference>
<name>A0A0B9AM64_BRELN</name>
<feature type="binding site" evidence="10">
    <location>
        <begin position="31"/>
        <end position="38"/>
    </location>
    <ligand>
        <name>ATP</name>
        <dbReference type="ChEBI" id="CHEBI:30616"/>
    </ligand>
</feature>
<keyword evidence="15" id="KW-1185">Reference proteome</keyword>
<dbReference type="InterPro" id="IPR027417">
    <property type="entry name" value="P-loop_NTPase"/>
</dbReference>
<dbReference type="GO" id="GO:0043138">
    <property type="term" value="F:3'-5' DNA helicase activity"/>
    <property type="evidence" value="ECO:0007669"/>
    <property type="project" value="UniProtKB-EC"/>
</dbReference>
<evidence type="ECO:0000256" key="3">
    <source>
        <dbReference type="ARBA" id="ARBA00022801"/>
    </source>
</evidence>
<evidence type="ECO:0000259" key="11">
    <source>
        <dbReference type="PROSITE" id="PS50967"/>
    </source>
</evidence>
<dbReference type="InterPro" id="IPR013986">
    <property type="entry name" value="DExx_box_DNA_helicase_dom_sf"/>
</dbReference>
<dbReference type="PROSITE" id="PS51198">
    <property type="entry name" value="UVRD_HELICASE_ATP_BIND"/>
    <property type="match status" value="1"/>
</dbReference>